<comment type="caution">
    <text evidence="2">The sequence shown here is derived from an EMBL/GenBank/DDBJ whole genome shotgun (WGS) entry which is preliminary data.</text>
</comment>
<dbReference type="InterPro" id="IPR029471">
    <property type="entry name" value="HNH_5"/>
</dbReference>
<dbReference type="AlphaFoldDB" id="A0A176RSJ4"/>
<dbReference type="CDD" id="cd00085">
    <property type="entry name" value="HNHc"/>
    <property type="match status" value="1"/>
</dbReference>
<sequence length="164" mass="18874">MQASRENISDSLGRRLKNWARKKHSHCYLCGVSLDFKDSNSYNAYTCEHLWPRAYGGNSIEDNLLPACQSCNSHKKGNFATWAMPAIQSLILGFQPSSQRLQEIDGCYKFALHYKIAQQLADQKRLNLKQAFLQLGPWTDVRVYNKNDVADFFNLENHEPHSHL</sequence>
<proteinExistence type="predicted"/>
<evidence type="ECO:0000259" key="1">
    <source>
        <dbReference type="Pfam" id="PF14279"/>
    </source>
</evidence>
<dbReference type="Pfam" id="PF14279">
    <property type="entry name" value="HNH_5"/>
    <property type="match status" value="1"/>
</dbReference>
<dbReference type="Proteomes" id="UP000076962">
    <property type="component" value="Unassembled WGS sequence"/>
</dbReference>
<gene>
    <name evidence="2" type="ORF">THIOM_005707</name>
</gene>
<protein>
    <recommendedName>
        <fullName evidence="1">HNH endonuclease 5 domain-containing protein</fullName>
    </recommendedName>
</protein>
<keyword evidence="3" id="KW-1185">Reference proteome</keyword>
<dbReference type="GO" id="GO:0003676">
    <property type="term" value="F:nucleic acid binding"/>
    <property type="evidence" value="ECO:0007669"/>
    <property type="project" value="InterPro"/>
</dbReference>
<dbReference type="InterPro" id="IPR003615">
    <property type="entry name" value="HNH_nuc"/>
</dbReference>
<dbReference type="GO" id="GO:0008270">
    <property type="term" value="F:zinc ion binding"/>
    <property type="evidence" value="ECO:0007669"/>
    <property type="project" value="InterPro"/>
</dbReference>
<reference evidence="2 3" key="1">
    <citation type="submission" date="2016-05" db="EMBL/GenBank/DDBJ databases">
        <title>Single-cell genome of chain-forming Candidatus Thiomargarita nelsonii and comparison to other large sulfur-oxidizing bacteria.</title>
        <authorList>
            <person name="Winkel M."/>
            <person name="Salman V."/>
            <person name="Woyke T."/>
            <person name="Schulz-Vogt H."/>
            <person name="Richter M."/>
            <person name="Flood B."/>
            <person name="Bailey J."/>
            <person name="Amann R."/>
            <person name="Mussmann M."/>
        </authorList>
    </citation>
    <scope>NUCLEOTIDE SEQUENCE [LARGE SCALE GENOMIC DNA]</scope>
    <source>
        <strain evidence="2 3">THI036</strain>
    </source>
</reference>
<evidence type="ECO:0000313" key="2">
    <source>
        <dbReference type="EMBL" id="OAD18689.1"/>
    </source>
</evidence>
<dbReference type="EMBL" id="LUTY01003130">
    <property type="protein sequence ID" value="OAD18689.1"/>
    <property type="molecule type" value="Genomic_DNA"/>
</dbReference>
<feature type="domain" description="HNH endonuclease 5" evidence="1">
    <location>
        <begin position="27"/>
        <end position="78"/>
    </location>
</feature>
<dbReference type="Gene3D" id="1.10.30.50">
    <property type="match status" value="1"/>
</dbReference>
<accession>A0A176RSJ4</accession>
<name>A0A176RSJ4_9GAMM</name>
<organism evidence="2 3">
    <name type="scientific">Candidatus Thiomargarita nelsonii</name>
    <dbReference type="NCBI Taxonomy" id="1003181"/>
    <lineage>
        <taxon>Bacteria</taxon>
        <taxon>Pseudomonadati</taxon>
        <taxon>Pseudomonadota</taxon>
        <taxon>Gammaproteobacteria</taxon>
        <taxon>Thiotrichales</taxon>
        <taxon>Thiotrichaceae</taxon>
        <taxon>Thiomargarita</taxon>
    </lineage>
</organism>
<dbReference type="GO" id="GO:0004519">
    <property type="term" value="F:endonuclease activity"/>
    <property type="evidence" value="ECO:0007669"/>
    <property type="project" value="InterPro"/>
</dbReference>
<evidence type="ECO:0000313" key="3">
    <source>
        <dbReference type="Proteomes" id="UP000076962"/>
    </source>
</evidence>